<feature type="transmembrane region" description="Helical" evidence="1">
    <location>
        <begin position="33"/>
        <end position="51"/>
    </location>
</feature>
<keyword evidence="1" id="KW-1133">Transmembrane helix</keyword>
<proteinExistence type="predicted"/>
<accession>A0A1H0GUD7</accession>
<evidence type="ECO:0000256" key="1">
    <source>
        <dbReference type="SAM" id="Phobius"/>
    </source>
</evidence>
<name>A0A1H0GUD7_9BACI</name>
<protein>
    <submittedName>
        <fullName evidence="2">Uncharacterized protein</fullName>
    </submittedName>
</protein>
<organism evidence="2 3">
    <name type="scientific">Alkalicoccus daliensis</name>
    <dbReference type="NCBI Taxonomy" id="745820"/>
    <lineage>
        <taxon>Bacteria</taxon>
        <taxon>Bacillati</taxon>
        <taxon>Bacillota</taxon>
        <taxon>Bacilli</taxon>
        <taxon>Bacillales</taxon>
        <taxon>Bacillaceae</taxon>
        <taxon>Alkalicoccus</taxon>
    </lineage>
</organism>
<reference evidence="3" key="1">
    <citation type="submission" date="2016-10" db="EMBL/GenBank/DDBJ databases">
        <authorList>
            <person name="Varghese N."/>
            <person name="Submissions S."/>
        </authorList>
    </citation>
    <scope>NUCLEOTIDE SEQUENCE [LARGE SCALE GENOMIC DNA]</scope>
    <source>
        <strain evidence="3">CGMCC 1.10369</strain>
    </source>
</reference>
<dbReference type="Proteomes" id="UP000198778">
    <property type="component" value="Unassembled WGS sequence"/>
</dbReference>
<dbReference type="EMBL" id="FNIL01000007">
    <property type="protein sequence ID" value="SDO10500.1"/>
    <property type="molecule type" value="Genomic_DNA"/>
</dbReference>
<keyword evidence="3" id="KW-1185">Reference proteome</keyword>
<keyword evidence="1" id="KW-0472">Membrane</keyword>
<keyword evidence="1" id="KW-0812">Transmembrane</keyword>
<evidence type="ECO:0000313" key="3">
    <source>
        <dbReference type="Proteomes" id="UP000198778"/>
    </source>
</evidence>
<dbReference type="AlphaFoldDB" id="A0A1H0GUD7"/>
<evidence type="ECO:0000313" key="2">
    <source>
        <dbReference type="EMBL" id="SDO10500.1"/>
    </source>
</evidence>
<feature type="transmembrane region" description="Helical" evidence="1">
    <location>
        <begin position="6"/>
        <end position="21"/>
    </location>
</feature>
<dbReference type="STRING" id="745820.SAMN04488053_10737"/>
<gene>
    <name evidence="2" type="ORF">SAMN04488053_10737</name>
</gene>
<sequence>MIGALIFAVTMFIGWTIFDYIKHKKLVKENVVSGLAASMVAGVAWYVLFVIF</sequence>
<dbReference type="RefSeq" id="WP_175444270.1">
    <property type="nucleotide sequence ID" value="NZ_FNIL01000007.1"/>
</dbReference>